<feature type="domain" description="Reverse transcriptase zinc-binding" evidence="4">
    <location>
        <begin position="94"/>
        <end position="189"/>
    </location>
</feature>
<dbReference type="Gene3D" id="3.30.420.10">
    <property type="entry name" value="Ribonuclease H-like superfamily/Ribonuclease H"/>
    <property type="match status" value="1"/>
</dbReference>
<dbReference type="InterPro" id="IPR052929">
    <property type="entry name" value="RNase_H-like_EbsB-rel"/>
</dbReference>
<dbReference type="InterPro" id="IPR002156">
    <property type="entry name" value="RNaseH_domain"/>
</dbReference>
<proteinExistence type="inferred from homology"/>
<dbReference type="Gramene" id="QL05p065428:mrna">
    <property type="protein sequence ID" value="QL05p065428:mrna"/>
    <property type="gene ID" value="QL05p065428"/>
</dbReference>
<dbReference type="InterPro" id="IPR044730">
    <property type="entry name" value="RNase_H-like_dom_plant"/>
</dbReference>
<dbReference type="InterPro" id="IPR000322">
    <property type="entry name" value="Glyco_hydro_31_TIM"/>
</dbReference>
<keyword evidence="1" id="KW-0378">Hydrolase</keyword>
<evidence type="ECO:0000259" key="3">
    <source>
        <dbReference type="Pfam" id="PF13456"/>
    </source>
</evidence>
<evidence type="ECO:0000259" key="2">
    <source>
        <dbReference type="Pfam" id="PF01055"/>
    </source>
</evidence>
<protein>
    <submittedName>
        <fullName evidence="5">Uncharacterized protein</fullName>
    </submittedName>
</protein>
<comment type="similarity">
    <text evidence="1">Belongs to the glycosyl hydrolase 31 family.</text>
</comment>
<dbReference type="EMBL" id="LRBV02000005">
    <property type="status" value="NOT_ANNOTATED_CDS"/>
    <property type="molecule type" value="Genomic_DNA"/>
</dbReference>
<dbReference type="Pfam" id="PF13966">
    <property type="entry name" value="zf-RVT"/>
    <property type="match status" value="1"/>
</dbReference>
<dbReference type="EnsemblPlants" id="QL05p065428:mrna">
    <property type="protein sequence ID" value="QL05p065428:mrna"/>
    <property type="gene ID" value="QL05p065428"/>
</dbReference>
<name>A0A7N2LQP5_QUELO</name>
<dbReference type="PANTHER" id="PTHR47074">
    <property type="entry name" value="BNAC02G40300D PROTEIN"/>
    <property type="match status" value="1"/>
</dbReference>
<keyword evidence="1" id="KW-0326">Glycosidase</keyword>
<dbReference type="Pfam" id="PF01055">
    <property type="entry name" value="Glyco_hydro_31_2nd"/>
    <property type="match status" value="1"/>
</dbReference>
<evidence type="ECO:0000313" key="5">
    <source>
        <dbReference type="EnsemblPlants" id="QL05p065428:mrna"/>
    </source>
</evidence>
<dbReference type="InterPro" id="IPR012337">
    <property type="entry name" value="RNaseH-like_sf"/>
</dbReference>
<dbReference type="Gene3D" id="3.20.20.80">
    <property type="entry name" value="Glycosidases"/>
    <property type="match status" value="1"/>
</dbReference>
<dbReference type="PANTHER" id="PTHR47074:SF48">
    <property type="entry name" value="POLYNUCLEOTIDYL TRANSFERASE, RIBONUCLEASE H-LIKE SUPERFAMILY PROTEIN"/>
    <property type="match status" value="1"/>
</dbReference>
<reference evidence="5 6" key="1">
    <citation type="journal article" date="2016" name="G3 (Bethesda)">
        <title>First Draft Assembly and Annotation of the Genome of a California Endemic Oak Quercus lobata Nee (Fagaceae).</title>
        <authorList>
            <person name="Sork V.L."/>
            <person name="Fitz-Gibbon S.T."/>
            <person name="Puiu D."/>
            <person name="Crepeau M."/>
            <person name="Gugger P.F."/>
            <person name="Sherman R."/>
            <person name="Stevens K."/>
            <person name="Langley C.H."/>
            <person name="Pellegrini M."/>
            <person name="Salzberg S.L."/>
        </authorList>
    </citation>
    <scope>NUCLEOTIDE SEQUENCE [LARGE SCALE GENOMIC DNA]</scope>
    <source>
        <strain evidence="5 6">cv. SW786</strain>
    </source>
</reference>
<dbReference type="AlphaFoldDB" id="A0A7N2LQP5"/>
<evidence type="ECO:0000256" key="1">
    <source>
        <dbReference type="RuleBase" id="RU361185"/>
    </source>
</evidence>
<evidence type="ECO:0000313" key="6">
    <source>
        <dbReference type="Proteomes" id="UP000594261"/>
    </source>
</evidence>
<dbReference type="GO" id="GO:0005975">
    <property type="term" value="P:carbohydrate metabolic process"/>
    <property type="evidence" value="ECO:0007669"/>
    <property type="project" value="InterPro"/>
</dbReference>
<evidence type="ECO:0000259" key="4">
    <source>
        <dbReference type="Pfam" id="PF13966"/>
    </source>
</evidence>
<dbReference type="InterPro" id="IPR036397">
    <property type="entry name" value="RNaseH_sf"/>
</dbReference>
<accession>A0A7N2LQP5</accession>
<keyword evidence="6" id="KW-1185">Reference proteome</keyword>
<dbReference type="InterPro" id="IPR026960">
    <property type="entry name" value="RVT-Znf"/>
</dbReference>
<dbReference type="GO" id="GO:0004553">
    <property type="term" value="F:hydrolase activity, hydrolyzing O-glycosyl compounds"/>
    <property type="evidence" value="ECO:0007669"/>
    <property type="project" value="InterPro"/>
</dbReference>
<dbReference type="InParanoid" id="A0A7N2LQP5"/>
<feature type="domain" description="Glycoside hydrolase family 31 TIM barrel" evidence="2">
    <location>
        <begin position="446"/>
        <end position="501"/>
    </location>
</feature>
<dbReference type="Proteomes" id="UP000594261">
    <property type="component" value="Chromosome 5"/>
</dbReference>
<dbReference type="CDD" id="cd06222">
    <property type="entry name" value="RNase_H_like"/>
    <property type="match status" value="1"/>
</dbReference>
<feature type="domain" description="RNase H type-1" evidence="3">
    <location>
        <begin position="289"/>
        <end position="411"/>
    </location>
</feature>
<dbReference type="OMA" id="NICGYES"/>
<organism evidence="5 6">
    <name type="scientific">Quercus lobata</name>
    <name type="common">Valley oak</name>
    <dbReference type="NCBI Taxonomy" id="97700"/>
    <lineage>
        <taxon>Eukaryota</taxon>
        <taxon>Viridiplantae</taxon>
        <taxon>Streptophyta</taxon>
        <taxon>Embryophyta</taxon>
        <taxon>Tracheophyta</taxon>
        <taxon>Spermatophyta</taxon>
        <taxon>Magnoliopsida</taxon>
        <taxon>eudicotyledons</taxon>
        <taxon>Gunneridae</taxon>
        <taxon>Pentapetalae</taxon>
        <taxon>rosids</taxon>
        <taxon>fabids</taxon>
        <taxon>Fagales</taxon>
        <taxon>Fagaceae</taxon>
        <taxon>Quercus</taxon>
    </lineage>
</organism>
<reference evidence="5" key="2">
    <citation type="submission" date="2021-01" db="UniProtKB">
        <authorList>
            <consortium name="EnsemblPlants"/>
        </authorList>
    </citation>
    <scope>IDENTIFICATION</scope>
</reference>
<sequence>MGMRWRIGDGKSIDIYKDNWLAGKGSARVVSPHVPGLEGAQVAALINPDTCTWNINMLNQHFLSFEASRIKAIPLCWTDQRDRLIWPDSQNGDYTVRAGYQMLCQEANSGAASSSDSSHQSAFWKSIWKLRVPNKIKCFLWKVCSKALPTKVNLKKRKVLEGATCSACLLDQETTFHAIWSCEKLTNIWAPCFSWVRTEYPLLQDMQELINVVRRRENSLELFGVVAWFIWNQRNKLRLNERGLPTEKIFDAAKGYLSDFQSKLQISKVQQQKGSIKWRPPVDGTYKTNFDGAVFAESEEAGIGVIIRDFQGLVIAALAEKIPYPGSVEVLEALAARRAARFVVEVGLTASEFEGDSEVVWRALRTADGAHSSMGEIIKDTMSILGSLRTFSFSHTRRQGNCVAHALAKRAIVSFPLLVWMEHVPADISYVVISDFPVSVDMVTRTWLTFEGVVAGYAKAGIPLEVMWTHIDYMNGYKDFTLDQNQLPVGPNAKIVDTLQSSPKWLEICAHLGSWYVLLDMQLFSSAALVRADTKIFNCNSQSEVELKILVSIPKIVDISISLNIDIPLSKNSYAKF</sequence>
<dbReference type="SUPFAM" id="SSF53098">
    <property type="entry name" value="Ribonuclease H-like"/>
    <property type="match status" value="1"/>
</dbReference>
<dbReference type="Pfam" id="PF13456">
    <property type="entry name" value="RVT_3"/>
    <property type="match status" value="1"/>
</dbReference>
<dbReference type="GO" id="GO:0003676">
    <property type="term" value="F:nucleic acid binding"/>
    <property type="evidence" value="ECO:0007669"/>
    <property type="project" value="InterPro"/>
</dbReference>
<dbReference type="GO" id="GO:0004523">
    <property type="term" value="F:RNA-DNA hybrid ribonuclease activity"/>
    <property type="evidence" value="ECO:0007669"/>
    <property type="project" value="InterPro"/>
</dbReference>